<feature type="transmembrane region" description="Helical" evidence="2">
    <location>
        <begin position="258"/>
        <end position="282"/>
    </location>
</feature>
<evidence type="ECO:0000256" key="2">
    <source>
        <dbReference type="SAM" id="Phobius"/>
    </source>
</evidence>
<proteinExistence type="predicted"/>
<gene>
    <name evidence="3" type="ORF">SteCoe_10974</name>
</gene>
<reference evidence="3 4" key="1">
    <citation type="submission" date="2016-11" db="EMBL/GenBank/DDBJ databases">
        <title>The macronuclear genome of Stentor coeruleus: a giant cell with tiny introns.</title>
        <authorList>
            <person name="Slabodnick M."/>
            <person name="Ruby J.G."/>
            <person name="Reiff S.B."/>
            <person name="Swart E.C."/>
            <person name="Gosai S."/>
            <person name="Prabakaran S."/>
            <person name="Witkowska E."/>
            <person name="Larue G.E."/>
            <person name="Fisher S."/>
            <person name="Freeman R.M."/>
            <person name="Gunawardena J."/>
            <person name="Chu W."/>
            <person name="Stover N.A."/>
            <person name="Gregory B.D."/>
            <person name="Nowacki M."/>
            <person name="Derisi J."/>
            <person name="Roy S.W."/>
            <person name="Marshall W.F."/>
            <person name="Sood P."/>
        </authorList>
    </citation>
    <scope>NUCLEOTIDE SEQUENCE [LARGE SCALE GENOMIC DNA]</scope>
    <source>
        <strain evidence="3">WM001</strain>
    </source>
</reference>
<dbReference type="Proteomes" id="UP000187209">
    <property type="component" value="Unassembled WGS sequence"/>
</dbReference>
<dbReference type="EMBL" id="MPUH01000180">
    <property type="protein sequence ID" value="OMJ87290.1"/>
    <property type="molecule type" value="Genomic_DNA"/>
</dbReference>
<evidence type="ECO:0000313" key="3">
    <source>
        <dbReference type="EMBL" id="OMJ87290.1"/>
    </source>
</evidence>
<accession>A0A1R2CEB4</accession>
<feature type="transmembrane region" description="Helical" evidence="2">
    <location>
        <begin position="177"/>
        <end position="193"/>
    </location>
</feature>
<feature type="coiled-coil region" evidence="1">
    <location>
        <begin position="478"/>
        <end position="519"/>
    </location>
</feature>
<feature type="transmembrane region" description="Helical" evidence="2">
    <location>
        <begin position="151"/>
        <end position="171"/>
    </location>
</feature>
<feature type="transmembrane region" description="Helical" evidence="2">
    <location>
        <begin position="15"/>
        <end position="32"/>
    </location>
</feature>
<name>A0A1R2CEB4_9CILI</name>
<feature type="transmembrane region" description="Helical" evidence="2">
    <location>
        <begin position="83"/>
        <end position="100"/>
    </location>
</feature>
<keyword evidence="1" id="KW-0175">Coiled coil</keyword>
<organism evidence="3 4">
    <name type="scientific">Stentor coeruleus</name>
    <dbReference type="NCBI Taxonomy" id="5963"/>
    <lineage>
        <taxon>Eukaryota</taxon>
        <taxon>Sar</taxon>
        <taxon>Alveolata</taxon>
        <taxon>Ciliophora</taxon>
        <taxon>Postciliodesmatophora</taxon>
        <taxon>Heterotrichea</taxon>
        <taxon>Heterotrichida</taxon>
        <taxon>Stentoridae</taxon>
        <taxon>Stentor</taxon>
    </lineage>
</organism>
<feature type="transmembrane region" description="Helical" evidence="2">
    <location>
        <begin position="128"/>
        <end position="144"/>
    </location>
</feature>
<feature type="transmembrane region" description="Helical" evidence="2">
    <location>
        <begin position="380"/>
        <end position="405"/>
    </location>
</feature>
<evidence type="ECO:0000256" key="1">
    <source>
        <dbReference type="SAM" id="Coils"/>
    </source>
</evidence>
<dbReference type="AlphaFoldDB" id="A0A1R2CEB4"/>
<keyword evidence="4" id="KW-1185">Reference proteome</keyword>
<keyword evidence="2" id="KW-1133">Transmembrane helix</keyword>
<feature type="transmembrane region" description="Helical" evidence="2">
    <location>
        <begin position="205"/>
        <end position="223"/>
    </location>
</feature>
<protein>
    <recommendedName>
        <fullName evidence="5">Ion transport domain-containing protein</fullName>
    </recommendedName>
</protein>
<sequence length="519" mass="59952">MIVLTPIRYFGEIKIWYFGYVFQLAVIIAFALTGHENYALWSYLILKIIFAQLEYKSDSVIAYLVFSISILIPISLIWLGWDWIYLMHGIGVLFFILGYSLGEEWMLLFMCVLIPGNFTWIYGPHDCISIFWLIIYFESGVLVNKIKEKSCFSIVNMALLLSVTITSYFFTEEYFEMAYSIVLVFVILAEYLLISPTQYNDMLEFFEMGIFLFNFIILLAGIYTYFTLFWIFIIFQFAVVFVEVANRPKYLSDLFDTTLGLILSWNTLDLARLVLCFCWAYLNFYSQTNNSMEIILIALTFVRGLTAFRCFNGTRYYVHLIMSSIRDIKFFLVIFFYSTISFGVISSYTNGNAEFSFQNSLITAYDMNLGNFSHTEDFSLGYFVFLCASIINVIIMLNLLISVLANSFENFKTIAAEIDFMEMADVLTEIEGLMIFRRSNSISKYFFVCDSDKKAAGEEGNAKIDEMSKKVDNGFEALEELGERIGNIEKSNSNTENTISEMNAKIDSLLELLKKDSQN</sequence>
<keyword evidence="2" id="KW-0472">Membrane</keyword>
<evidence type="ECO:0000313" key="4">
    <source>
        <dbReference type="Proteomes" id="UP000187209"/>
    </source>
</evidence>
<evidence type="ECO:0008006" key="5">
    <source>
        <dbReference type="Google" id="ProtNLM"/>
    </source>
</evidence>
<feature type="transmembrane region" description="Helical" evidence="2">
    <location>
        <begin position="60"/>
        <end position="77"/>
    </location>
</feature>
<keyword evidence="2" id="KW-0812">Transmembrane</keyword>
<comment type="caution">
    <text evidence="3">The sequence shown here is derived from an EMBL/GenBank/DDBJ whole genome shotgun (WGS) entry which is preliminary data.</text>
</comment>
<feature type="transmembrane region" description="Helical" evidence="2">
    <location>
        <begin position="330"/>
        <end position="349"/>
    </location>
</feature>